<evidence type="ECO:0000313" key="3">
    <source>
        <dbReference type="Proteomes" id="UP000177080"/>
    </source>
</evidence>
<proteinExistence type="predicted"/>
<sequence>MNTSAKSQLQDLVLNLRGPSDPLYKELLTVAQNYFPPDEWQKINSVDPEDKDLPPTQQALLIPAKIVASILSQITPSQTSSLKEIIEKYKRHKHQTHVSPPHPSSPISKASSSLTLGLKSASRLSSLTTLKTPYSKYMPKIILTPKV</sequence>
<reference evidence="2 3" key="1">
    <citation type="journal article" date="2016" name="Nat. Commun.">
        <title>Thousands of microbial genomes shed light on interconnected biogeochemical processes in an aquifer system.</title>
        <authorList>
            <person name="Anantharaman K."/>
            <person name="Brown C.T."/>
            <person name="Hug L.A."/>
            <person name="Sharon I."/>
            <person name="Castelle C.J."/>
            <person name="Probst A.J."/>
            <person name="Thomas B.C."/>
            <person name="Singh A."/>
            <person name="Wilkins M.J."/>
            <person name="Karaoz U."/>
            <person name="Brodie E.L."/>
            <person name="Williams K.H."/>
            <person name="Hubbard S.S."/>
            <person name="Banfield J.F."/>
        </authorList>
    </citation>
    <scope>NUCLEOTIDE SEQUENCE [LARGE SCALE GENOMIC DNA]</scope>
</reference>
<dbReference type="STRING" id="1797259.A2989_02260"/>
<evidence type="ECO:0000313" key="2">
    <source>
        <dbReference type="EMBL" id="OGD03117.1"/>
    </source>
</evidence>
<evidence type="ECO:0000256" key="1">
    <source>
        <dbReference type="SAM" id="MobiDB-lite"/>
    </source>
</evidence>
<gene>
    <name evidence="2" type="ORF">A2989_02260</name>
</gene>
<accession>A0A1F4ZB47</accession>
<organism evidence="2 3">
    <name type="scientific">Candidatus Amesbacteria bacterium RIFCSPLOWO2_01_FULL_48_25</name>
    <dbReference type="NCBI Taxonomy" id="1797259"/>
    <lineage>
        <taxon>Bacteria</taxon>
        <taxon>Candidatus Amesiibacteriota</taxon>
    </lineage>
</organism>
<comment type="caution">
    <text evidence="2">The sequence shown here is derived from an EMBL/GenBank/DDBJ whole genome shotgun (WGS) entry which is preliminary data.</text>
</comment>
<dbReference type="AlphaFoldDB" id="A0A1F4ZB47"/>
<dbReference type="EMBL" id="MEXN01000009">
    <property type="protein sequence ID" value="OGD03117.1"/>
    <property type="molecule type" value="Genomic_DNA"/>
</dbReference>
<dbReference type="Proteomes" id="UP000177080">
    <property type="component" value="Unassembled WGS sequence"/>
</dbReference>
<protein>
    <submittedName>
        <fullName evidence="2">Uncharacterized protein</fullName>
    </submittedName>
</protein>
<name>A0A1F4ZB47_9BACT</name>
<feature type="region of interest" description="Disordered" evidence="1">
    <location>
        <begin position="90"/>
        <end position="112"/>
    </location>
</feature>